<protein>
    <submittedName>
        <fullName evidence="1">Uncharacterized protein</fullName>
    </submittedName>
</protein>
<organism evidence="1 2">
    <name type="scientific">Brachionus calyciflorus</name>
    <dbReference type="NCBI Taxonomy" id="104777"/>
    <lineage>
        <taxon>Eukaryota</taxon>
        <taxon>Metazoa</taxon>
        <taxon>Spiralia</taxon>
        <taxon>Gnathifera</taxon>
        <taxon>Rotifera</taxon>
        <taxon>Eurotatoria</taxon>
        <taxon>Monogononta</taxon>
        <taxon>Pseudotrocha</taxon>
        <taxon>Ploima</taxon>
        <taxon>Brachionidae</taxon>
        <taxon>Brachionus</taxon>
    </lineage>
</organism>
<dbReference type="OrthoDB" id="10262710at2759"/>
<accession>A0A814FK96</accession>
<dbReference type="InterPro" id="IPR037217">
    <property type="entry name" value="Trp/Indoleamine_2_3_dOase-like"/>
</dbReference>
<dbReference type="EMBL" id="CAJNOC010003437">
    <property type="protein sequence ID" value="CAF0982483.1"/>
    <property type="molecule type" value="Genomic_DNA"/>
</dbReference>
<dbReference type="GO" id="GO:0020037">
    <property type="term" value="F:heme binding"/>
    <property type="evidence" value="ECO:0007669"/>
    <property type="project" value="InterPro"/>
</dbReference>
<keyword evidence="2" id="KW-1185">Reference proteome</keyword>
<dbReference type="GO" id="GO:0019441">
    <property type="term" value="P:L-tryptophan catabolic process to kynurenine"/>
    <property type="evidence" value="ECO:0007669"/>
    <property type="project" value="InterPro"/>
</dbReference>
<name>A0A814FK96_9BILA</name>
<sequence length="81" mass="9244">MAINKYGGELVRTGLEVADQNRAFRMRHWTLTNMYIINKSKDPVATGGSPITTWLSNQLLTVIDFIKSNYAMIEKLNDRNP</sequence>
<gene>
    <name evidence="1" type="ORF">OXX778_LOCUS15494</name>
</gene>
<proteinExistence type="predicted"/>
<dbReference type="GO" id="GO:0046872">
    <property type="term" value="F:metal ion binding"/>
    <property type="evidence" value="ECO:0007669"/>
    <property type="project" value="InterPro"/>
</dbReference>
<evidence type="ECO:0000313" key="1">
    <source>
        <dbReference type="EMBL" id="CAF0982483.1"/>
    </source>
</evidence>
<dbReference type="GO" id="GO:0016702">
    <property type="term" value="F:oxidoreductase activity, acting on single donors with incorporation of molecular oxygen, incorporation of two atoms of oxygen"/>
    <property type="evidence" value="ECO:0007669"/>
    <property type="project" value="UniProtKB-ARBA"/>
</dbReference>
<dbReference type="SUPFAM" id="SSF140959">
    <property type="entry name" value="Indolic compounds 2,3-dioxygenase-like"/>
    <property type="match status" value="1"/>
</dbReference>
<dbReference type="AlphaFoldDB" id="A0A814FK96"/>
<dbReference type="Proteomes" id="UP000663879">
    <property type="component" value="Unassembled WGS sequence"/>
</dbReference>
<comment type="caution">
    <text evidence="1">The sequence shown here is derived from an EMBL/GenBank/DDBJ whole genome shotgun (WGS) entry which is preliminary data.</text>
</comment>
<reference evidence="1" key="1">
    <citation type="submission" date="2021-02" db="EMBL/GenBank/DDBJ databases">
        <authorList>
            <person name="Nowell W R."/>
        </authorList>
    </citation>
    <scope>NUCLEOTIDE SEQUENCE</scope>
    <source>
        <strain evidence="1">Ploen Becks lab</strain>
    </source>
</reference>
<evidence type="ECO:0000313" key="2">
    <source>
        <dbReference type="Proteomes" id="UP000663879"/>
    </source>
</evidence>